<protein>
    <submittedName>
        <fullName evidence="2">Uncharacterized protein</fullName>
    </submittedName>
</protein>
<dbReference type="AlphaFoldDB" id="A0A0D2Q151"/>
<evidence type="ECO:0000313" key="2">
    <source>
        <dbReference type="EMBL" id="KJB10286.1"/>
    </source>
</evidence>
<keyword evidence="3" id="KW-1185">Reference proteome</keyword>
<feature type="region of interest" description="Disordered" evidence="1">
    <location>
        <begin position="1"/>
        <end position="21"/>
    </location>
</feature>
<proteinExistence type="predicted"/>
<sequence length="66" mass="7600">MLTHRISSTKVSSLSTTSSQMLISSKTSKTILMTLISTEKTKKDRFKYSSIFFFPFYFRFLGSEIS</sequence>
<dbReference type="Proteomes" id="UP000032304">
    <property type="component" value="Chromosome 1"/>
</dbReference>
<dbReference type="Gramene" id="KJB10286">
    <property type="protein sequence ID" value="KJB10286"/>
    <property type="gene ID" value="B456_001G194100"/>
</dbReference>
<accession>A0A0D2Q151</accession>
<dbReference type="EMBL" id="CM001740">
    <property type="protein sequence ID" value="KJB10286.1"/>
    <property type="molecule type" value="Genomic_DNA"/>
</dbReference>
<reference evidence="2 3" key="1">
    <citation type="journal article" date="2012" name="Nature">
        <title>Repeated polyploidization of Gossypium genomes and the evolution of spinnable cotton fibres.</title>
        <authorList>
            <person name="Paterson A.H."/>
            <person name="Wendel J.F."/>
            <person name="Gundlach H."/>
            <person name="Guo H."/>
            <person name="Jenkins J."/>
            <person name="Jin D."/>
            <person name="Llewellyn D."/>
            <person name="Showmaker K.C."/>
            <person name="Shu S."/>
            <person name="Udall J."/>
            <person name="Yoo M.J."/>
            <person name="Byers R."/>
            <person name="Chen W."/>
            <person name="Doron-Faigenboim A."/>
            <person name="Duke M.V."/>
            <person name="Gong L."/>
            <person name="Grimwood J."/>
            <person name="Grover C."/>
            <person name="Grupp K."/>
            <person name="Hu G."/>
            <person name="Lee T.H."/>
            <person name="Li J."/>
            <person name="Lin L."/>
            <person name="Liu T."/>
            <person name="Marler B.S."/>
            <person name="Page J.T."/>
            <person name="Roberts A.W."/>
            <person name="Romanel E."/>
            <person name="Sanders W.S."/>
            <person name="Szadkowski E."/>
            <person name="Tan X."/>
            <person name="Tang H."/>
            <person name="Xu C."/>
            <person name="Wang J."/>
            <person name="Wang Z."/>
            <person name="Zhang D."/>
            <person name="Zhang L."/>
            <person name="Ashrafi H."/>
            <person name="Bedon F."/>
            <person name="Bowers J.E."/>
            <person name="Brubaker C.L."/>
            <person name="Chee P.W."/>
            <person name="Das S."/>
            <person name="Gingle A.R."/>
            <person name="Haigler C.H."/>
            <person name="Harker D."/>
            <person name="Hoffmann L.V."/>
            <person name="Hovav R."/>
            <person name="Jones D.C."/>
            <person name="Lemke C."/>
            <person name="Mansoor S."/>
            <person name="ur Rahman M."/>
            <person name="Rainville L.N."/>
            <person name="Rambani A."/>
            <person name="Reddy U.K."/>
            <person name="Rong J.K."/>
            <person name="Saranga Y."/>
            <person name="Scheffler B.E."/>
            <person name="Scheffler J.A."/>
            <person name="Stelly D.M."/>
            <person name="Triplett B.A."/>
            <person name="Van Deynze A."/>
            <person name="Vaslin M.F."/>
            <person name="Waghmare V.N."/>
            <person name="Walford S.A."/>
            <person name="Wright R.J."/>
            <person name="Zaki E.A."/>
            <person name="Zhang T."/>
            <person name="Dennis E.S."/>
            <person name="Mayer K.F."/>
            <person name="Peterson D.G."/>
            <person name="Rokhsar D.S."/>
            <person name="Wang X."/>
            <person name="Schmutz J."/>
        </authorList>
    </citation>
    <scope>NUCLEOTIDE SEQUENCE [LARGE SCALE GENOMIC DNA]</scope>
</reference>
<gene>
    <name evidence="2" type="ORF">B456_001G194100</name>
</gene>
<dbReference type="OMA" id="MLTHWRS"/>
<organism evidence="2 3">
    <name type="scientific">Gossypium raimondii</name>
    <name type="common">Peruvian cotton</name>
    <name type="synonym">Gossypium klotzschianum subsp. raimondii</name>
    <dbReference type="NCBI Taxonomy" id="29730"/>
    <lineage>
        <taxon>Eukaryota</taxon>
        <taxon>Viridiplantae</taxon>
        <taxon>Streptophyta</taxon>
        <taxon>Embryophyta</taxon>
        <taxon>Tracheophyta</taxon>
        <taxon>Spermatophyta</taxon>
        <taxon>Magnoliopsida</taxon>
        <taxon>eudicotyledons</taxon>
        <taxon>Gunneridae</taxon>
        <taxon>Pentapetalae</taxon>
        <taxon>rosids</taxon>
        <taxon>malvids</taxon>
        <taxon>Malvales</taxon>
        <taxon>Malvaceae</taxon>
        <taxon>Malvoideae</taxon>
        <taxon>Gossypium</taxon>
    </lineage>
</organism>
<evidence type="ECO:0000256" key="1">
    <source>
        <dbReference type="SAM" id="MobiDB-lite"/>
    </source>
</evidence>
<evidence type="ECO:0000313" key="3">
    <source>
        <dbReference type="Proteomes" id="UP000032304"/>
    </source>
</evidence>
<name>A0A0D2Q151_GOSRA</name>